<proteinExistence type="predicted"/>
<comment type="caution">
    <text evidence="2">The sequence shown here is derived from an EMBL/GenBank/DDBJ whole genome shotgun (WGS) entry which is preliminary data.</text>
</comment>
<organism evidence="2 3">
    <name type="scientific">Lolium multiflorum</name>
    <name type="common">Italian ryegrass</name>
    <name type="synonym">Lolium perenne subsp. multiflorum</name>
    <dbReference type="NCBI Taxonomy" id="4521"/>
    <lineage>
        <taxon>Eukaryota</taxon>
        <taxon>Viridiplantae</taxon>
        <taxon>Streptophyta</taxon>
        <taxon>Embryophyta</taxon>
        <taxon>Tracheophyta</taxon>
        <taxon>Spermatophyta</taxon>
        <taxon>Magnoliopsida</taxon>
        <taxon>Liliopsida</taxon>
        <taxon>Poales</taxon>
        <taxon>Poaceae</taxon>
        <taxon>BOP clade</taxon>
        <taxon>Pooideae</taxon>
        <taxon>Poodae</taxon>
        <taxon>Poeae</taxon>
        <taxon>Poeae Chloroplast Group 2 (Poeae type)</taxon>
        <taxon>Loliodinae</taxon>
        <taxon>Loliinae</taxon>
        <taxon>Lolium</taxon>
    </lineage>
</organism>
<evidence type="ECO:0000256" key="1">
    <source>
        <dbReference type="SAM" id="MobiDB-lite"/>
    </source>
</evidence>
<accession>A0AAD8QZW1</accession>
<dbReference type="AlphaFoldDB" id="A0AAD8QZW1"/>
<keyword evidence="3" id="KW-1185">Reference proteome</keyword>
<evidence type="ECO:0000313" key="3">
    <source>
        <dbReference type="Proteomes" id="UP001231189"/>
    </source>
</evidence>
<feature type="region of interest" description="Disordered" evidence="1">
    <location>
        <begin position="16"/>
        <end position="55"/>
    </location>
</feature>
<evidence type="ECO:0000313" key="2">
    <source>
        <dbReference type="EMBL" id="KAK1611692.1"/>
    </source>
</evidence>
<protein>
    <submittedName>
        <fullName evidence="2">Uncharacterized protein</fullName>
    </submittedName>
</protein>
<dbReference type="EMBL" id="JAUUTY010000007">
    <property type="protein sequence ID" value="KAK1611692.1"/>
    <property type="molecule type" value="Genomic_DNA"/>
</dbReference>
<name>A0AAD8QZW1_LOLMU</name>
<gene>
    <name evidence="2" type="ORF">QYE76_035365</name>
</gene>
<dbReference type="Proteomes" id="UP001231189">
    <property type="component" value="Unassembled WGS sequence"/>
</dbReference>
<reference evidence="2" key="1">
    <citation type="submission" date="2023-07" db="EMBL/GenBank/DDBJ databases">
        <title>A chromosome-level genome assembly of Lolium multiflorum.</title>
        <authorList>
            <person name="Chen Y."/>
            <person name="Copetti D."/>
            <person name="Kolliker R."/>
            <person name="Studer B."/>
        </authorList>
    </citation>
    <scope>NUCLEOTIDE SEQUENCE</scope>
    <source>
        <strain evidence="2">02402/16</strain>
        <tissue evidence="2">Leaf</tissue>
    </source>
</reference>
<sequence>MQLPLEAQLSQVLEATHCSGQQRRPSKRGGGQGSVQESAHGTAWPGASPMAPATTQLRRRLTAHSSLWNHCATREALGAPRVQAAPTRHRGRATRAVTTPTPIAVVALAIIPTPRRAYARRG</sequence>